<organism evidence="12 13">
    <name type="scientific">Plectosphaerella plurivora</name>
    <dbReference type="NCBI Taxonomy" id="936078"/>
    <lineage>
        <taxon>Eukaryota</taxon>
        <taxon>Fungi</taxon>
        <taxon>Dikarya</taxon>
        <taxon>Ascomycota</taxon>
        <taxon>Pezizomycotina</taxon>
        <taxon>Sordariomycetes</taxon>
        <taxon>Hypocreomycetidae</taxon>
        <taxon>Glomerellales</taxon>
        <taxon>Plectosphaerellaceae</taxon>
        <taxon>Plectosphaerella</taxon>
    </lineage>
</organism>
<comment type="similarity">
    <text evidence="4">Belongs to the protein disulfide isomerase family.</text>
</comment>
<dbReference type="AlphaFoldDB" id="A0A9P8V6V0"/>
<accession>A0A9P8V6V0</accession>
<feature type="compositionally biased region" description="Low complexity" evidence="10">
    <location>
        <begin position="346"/>
        <end position="362"/>
    </location>
</feature>
<evidence type="ECO:0000256" key="3">
    <source>
        <dbReference type="ARBA" id="ARBA00004319"/>
    </source>
</evidence>
<evidence type="ECO:0000256" key="2">
    <source>
        <dbReference type="ARBA" id="ARBA00002692"/>
    </source>
</evidence>
<evidence type="ECO:0000313" key="13">
    <source>
        <dbReference type="Proteomes" id="UP000770015"/>
    </source>
</evidence>
<protein>
    <recommendedName>
        <fullName evidence="9">Protein disulfide-isomerase</fullName>
        <ecNumber evidence="5">5.3.4.1</ecNumber>
    </recommendedName>
</protein>
<evidence type="ECO:0000256" key="1">
    <source>
        <dbReference type="ARBA" id="ARBA00001182"/>
    </source>
</evidence>
<evidence type="ECO:0000313" key="12">
    <source>
        <dbReference type="EMBL" id="KAH6680019.1"/>
    </source>
</evidence>
<dbReference type="OrthoDB" id="427280at2759"/>
<feature type="region of interest" description="Disordered" evidence="10">
    <location>
        <begin position="333"/>
        <end position="369"/>
    </location>
</feature>
<dbReference type="SUPFAM" id="SSF52833">
    <property type="entry name" value="Thioredoxin-like"/>
    <property type="match status" value="2"/>
</dbReference>
<dbReference type="EC" id="5.3.4.1" evidence="5"/>
<comment type="function">
    <text evidence="2">Participates in the folding of proteins containing disulfide bonds, may be involved in glycosylation, prolyl hydroxylation and triglyceride transfer.</text>
</comment>
<dbReference type="InterPro" id="IPR036249">
    <property type="entry name" value="Thioredoxin-like_sf"/>
</dbReference>
<evidence type="ECO:0000256" key="8">
    <source>
        <dbReference type="ARBA" id="ARBA00023284"/>
    </source>
</evidence>
<evidence type="ECO:0000259" key="11">
    <source>
        <dbReference type="Pfam" id="PF00085"/>
    </source>
</evidence>
<dbReference type="Pfam" id="PF13848">
    <property type="entry name" value="Thioredoxin_6"/>
    <property type="match status" value="1"/>
</dbReference>
<dbReference type="GO" id="GO:0005788">
    <property type="term" value="C:endoplasmic reticulum lumen"/>
    <property type="evidence" value="ECO:0007669"/>
    <property type="project" value="UniProtKB-SubCell"/>
</dbReference>
<name>A0A9P8V6V0_9PEZI</name>
<reference evidence="12" key="1">
    <citation type="journal article" date="2021" name="Nat. Commun.">
        <title>Genetic determinants of endophytism in the Arabidopsis root mycobiome.</title>
        <authorList>
            <person name="Mesny F."/>
            <person name="Miyauchi S."/>
            <person name="Thiergart T."/>
            <person name="Pickel B."/>
            <person name="Atanasova L."/>
            <person name="Karlsson M."/>
            <person name="Huettel B."/>
            <person name="Barry K.W."/>
            <person name="Haridas S."/>
            <person name="Chen C."/>
            <person name="Bauer D."/>
            <person name="Andreopoulos W."/>
            <person name="Pangilinan J."/>
            <person name="LaButti K."/>
            <person name="Riley R."/>
            <person name="Lipzen A."/>
            <person name="Clum A."/>
            <person name="Drula E."/>
            <person name="Henrissat B."/>
            <person name="Kohler A."/>
            <person name="Grigoriev I.V."/>
            <person name="Martin F.M."/>
            <person name="Hacquard S."/>
        </authorList>
    </citation>
    <scope>NUCLEOTIDE SEQUENCE</scope>
    <source>
        <strain evidence="12">MPI-SDFR-AT-0117</strain>
    </source>
</reference>
<keyword evidence="13" id="KW-1185">Reference proteome</keyword>
<dbReference type="PANTHER" id="PTHR18929">
    <property type="entry name" value="PROTEIN DISULFIDE ISOMERASE"/>
    <property type="match status" value="1"/>
</dbReference>
<dbReference type="GO" id="GO:0006457">
    <property type="term" value="P:protein folding"/>
    <property type="evidence" value="ECO:0007669"/>
    <property type="project" value="TreeGrafter"/>
</dbReference>
<keyword evidence="7" id="KW-0413">Isomerase</keyword>
<dbReference type="CDD" id="cd02961">
    <property type="entry name" value="PDI_a_family"/>
    <property type="match status" value="1"/>
</dbReference>
<gene>
    <name evidence="12" type="ORF">F5X68DRAFT_263695</name>
</gene>
<dbReference type="Pfam" id="PF00085">
    <property type="entry name" value="Thioredoxin"/>
    <property type="match status" value="1"/>
</dbReference>
<keyword evidence="8" id="KW-0676">Redox-active center</keyword>
<evidence type="ECO:0000256" key="10">
    <source>
        <dbReference type="SAM" id="MobiDB-lite"/>
    </source>
</evidence>
<keyword evidence="6" id="KW-0256">Endoplasmic reticulum</keyword>
<dbReference type="GO" id="GO:0034976">
    <property type="term" value="P:response to endoplasmic reticulum stress"/>
    <property type="evidence" value="ECO:0007669"/>
    <property type="project" value="TreeGrafter"/>
</dbReference>
<evidence type="ECO:0000256" key="5">
    <source>
        <dbReference type="ARBA" id="ARBA00012723"/>
    </source>
</evidence>
<dbReference type="GO" id="GO:0003756">
    <property type="term" value="F:protein disulfide isomerase activity"/>
    <property type="evidence" value="ECO:0007669"/>
    <property type="project" value="UniProtKB-EC"/>
</dbReference>
<comment type="catalytic activity">
    <reaction evidence="1">
        <text>Catalyzes the rearrangement of -S-S- bonds in proteins.</text>
        <dbReference type="EC" id="5.3.4.1"/>
    </reaction>
</comment>
<dbReference type="InterPro" id="IPR013766">
    <property type="entry name" value="Thioredoxin_domain"/>
</dbReference>
<dbReference type="CDD" id="cd02982">
    <property type="entry name" value="PDI_b'_family"/>
    <property type="match status" value="1"/>
</dbReference>
<proteinExistence type="inferred from homology"/>
<evidence type="ECO:0000256" key="9">
    <source>
        <dbReference type="ARBA" id="ARBA00039846"/>
    </source>
</evidence>
<dbReference type="PANTHER" id="PTHR18929:SF132">
    <property type="entry name" value="PROTEIN DISULFIDE-ISOMERASE A3"/>
    <property type="match status" value="1"/>
</dbReference>
<evidence type="ECO:0000256" key="4">
    <source>
        <dbReference type="ARBA" id="ARBA00006347"/>
    </source>
</evidence>
<comment type="subcellular location">
    <subcellularLocation>
        <location evidence="3">Endoplasmic reticulum lumen</location>
    </subcellularLocation>
</comment>
<evidence type="ECO:0000256" key="7">
    <source>
        <dbReference type="ARBA" id="ARBA00023235"/>
    </source>
</evidence>
<dbReference type="Proteomes" id="UP000770015">
    <property type="component" value="Unassembled WGS sequence"/>
</dbReference>
<dbReference type="EMBL" id="JAGSXJ010000020">
    <property type="protein sequence ID" value="KAH6680019.1"/>
    <property type="molecule type" value="Genomic_DNA"/>
</dbReference>
<dbReference type="Gene3D" id="3.40.30.10">
    <property type="entry name" value="Glutaredoxin"/>
    <property type="match status" value="2"/>
</dbReference>
<feature type="domain" description="Thioredoxin" evidence="11">
    <location>
        <begin position="30"/>
        <end position="116"/>
    </location>
</feature>
<evidence type="ECO:0000256" key="6">
    <source>
        <dbReference type="ARBA" id="ARBA00022824"/>
    </source>
</evidence>
<comment type="caution">
    <text evidence="12">The sequence shown here is derived from an EMBL/GenBank/DDBJ whole genome shotgun (WGS) entry which is preliminary data.</text>
</comment>
<sequence>MRITTFVPLYAFAAHGAYAWDHASADSVRESLQKETTLVAFLAPSTQASERLEPEWTKVNTAAVGAKLSVDCLSEPDLCASLDVVSFPTIRLYRRDGSMTRYKGPRKSKEIQKFLRRTARPAVTDLEPATSKVFVPSDNVVVIAQVPPAGTKDEVMLEERFRELAARYSDRYSFGMSRGPATDTGVVQCYNNLDGAYSRTNELEQHGSLEAFVKKCATPLIPELTRRNEGEYMQSGKSLVYYFSPSEDNRAAWVDKIRPMARKYVEFLTFVTVDSEAYPEMVTGLGVPGGAAGEGVSVSNPSVGQVFPFAGTGDALTVDAVDEFIVAISQGQVDPWDGQSKEDSEAGAAKVDAAEGGAAEGAPEAHDEL</sequence>